<dbReference type="RefSeq" id="WP_053854914.1">
    <property type="nucleotide sequence ID" value="NZ_ANBS01000029.1"/>
</dbReference>
<dbReference type="GeneID" id="76729089"/>
<evidence type="ECO:0000313" key="2">
    <source>
        <dbReference type="EMBL" id="TLH55945.1"/>
    </source>
</evidence>
<reference evidence="1 3" key="2">
    <citation type="journal article" date="2019" name="BMC Evol. Biol.">
        <title>Comparative genomics of Mycobacterium mucogenicum and Mycobacterium neoaurum clade members emphasizing tRNA and non-coding RNA.</title>
        <authorList>
            <person name="Behra P.R.K."/>
            <person name="Pettersson B.M.F."/>
            <person name="Das S."/>
            <person name="Dasgupta S."/>
            <person name="Kirsebom L.A."/>
        </authorList>
    </citation>
    <scope>NUCLEOTIDE SEQUENCE [LARGE SCALE GENOMIC DNA]</scope>
    <source>
        <strain evidence="1 3">DSM 44124</strain>
    </source>
</reference>
<reference evidence="2" key="1">
    <citation type="submission" date="2018-01" db="EMBL/GenBank/DDBJ databases">
        <title>Comparative genomics of Mycobacterium mucogenicum and Mycobacterium neoaurum clade members emphasizing tRNA and non-coding RNA.</title>
        <authorList>
            <person name="Behra P.R.K."/>
            <person name="Pettersson B.M.F."/>
            <person name="Das S."/>
            <person name="Dasgupta S."/>
            <person name="Kirsebom L.A."/>
        </authorList>
    </citation>
    <scope>NUCLEOTIDE SEQUENCE</scope>
    <source>
        <strain evidence="2">DSM 44124</strain>
    </source>
</reference>
<accession>A0A8H2JJU7</accession>
<reference evidence="1 3" key="3">
    <citation type="journal article" date="2019" name="Sci. Rep.">
        <title>Insight into the biology of Mycobacterium mucogenicum and Mycobacterium neoaurum clade members.</title>
        <authorList>
            <person name="Behra P.R.K."/>
            <person name="Pettersson B.M.F."/>
            <person name="Ramesh M."/>
            <person name="Dasgupta S."/>
            <person name="Kirsebom L.A."/>
        </authorList>
    </citation>
    <scope>NUCLEOTIDE SEQUENCE [LARGE SCALE GENOMIC DNA]</scope>
    <source>
        <strain evidence="1 3">DSM 44124</strain>
    </source>
</reference>
<evidence type="ECO:0000313" key="1">
    <source>
        <dbReference type="EMBL" id="QPG69424.1"/>
    </source>
</evidence>
<dbReference type="AlphaFoldDB" id="A0A8H2JJU7"/>
<keyword evidence="3" id="KW-1185">Reference proteome</keyword>
<organism evidence="2">
    <name type="scientific">Mycolicibacterium mucogenicum DSM 44124</name>
    <dbReference type="NCBI Taxonomy" id="1226753"/>
    <lineage>
        <taxon>Bacteria</taxon>
        <taxon>Bacillati</taxon>
        <taxon>Actinomycetota</taxon>
        <taxon>Actinomycetes</taxon>
        <taxon>Mycobacteriales</taxon>
        <taxon>Mycobacteriaceae</taxon>
        <taxon>Mycolicibacterium</taxon>
    </lineage>
</organism>
<protein>
    <submittedName>
        <fullName evidence="2">Uncharacterized protein</fullName>
    </submittedName>
</protein>
<evidence type="ECO:0000313" key="3">
    <source>
        <dbReference type="Proteomes" id="UP000309231"/>
    </source>
</evidence>
<gene>
    <name evidence="1" type="ORF">C1S78_029430</name>
    <name evidence="2" type="ORF">C1S78_29355</name>
</gene>
<proteinExistence type="predicted"/>
<dbReference type="Proteomes" id="UP000309231">
    <property type="component" value="Chromosome"/>
</dbReference>
<dbReference type="EMBL" id="CP062008">
    <property type="protein sequence ID" value="QPG69424.1"/>
    <property type="molecule type" value="Genomic_DNA"/>
</dbReference>
<sequence>MKEQIVNNAKVEVTDHKMTRLDIHTAMPFADFRARFERAAPVLDDDVVRGLVERQAPWADMRAAMEKMAPLELIRYVTIDATAVMSLAGNRTQAPVHGHVPGPLVARRRCPWRGPPRRNSRVPGIETKI</sequence>
<dbReference type="KEGG" id="mmuc:C1S78_029430"/>
<name>A0A8H2JJU7_MYCMU</name>
<dbReference type="EMBL" id="POTL01000001">
    <property type="protein sequence ID" value="TLH55945.1"/>
    <property type="molecule type" value="Genomic_DNA"/>
</dbReference>